<reference evidence="6 7" key="1">
    <citation type="submission" date="2019-01" db="EMBL/GenBank/DDBJ databases">
        <authorList>
            <person name="Sayadi A."/>
        </authorList>
    </citation>
    <scope>NUCLEOTIDE SEQUENCE [LARGE SCALE GENOMIC DNA]</scope>
</reference>
<sequence length="83" mass="9778">MKSHFDTHTSKHPGNDSNYNLRQCIHCNVTFKSNRALDNHVVNLHPNFAEFVRRRVFQCTKCVYKTTYKTNFDRHVLVHSNSA</sequence>
<keyword evidence="3" id="KW-0862">Zinc</keyword>
<name>A0A653BLW1_CALMS</name>
<evidence type="ECO:0000256" key="4">
    <source>
        <dbReference type="PROSITE-ProRule" id="PRU00042"/>
    </source>
</evidence>
<feature type="domain" description="C2H2-type" evidence="5">
    <location>
        <begin position="57"/>
        <end position="83"/>
    </location>
</feature>
<evidence type="ECO:0000259" key="5">
    <source>
        <dbReference type="PROSITE" id="PS50157"/>
    </source>
</evidence>
<dbReference type="Pfam" id="PF12171">
    <property type="entry name" value="zf-C2H2_jaz"/>
    <property type="match status" value="1"/>
</dbReference>
<dbReference type="OrthoDB" id="6077919at2759"/>
<dbReference type="InterPro" id="IPR022755">
    <property type="entry name" value="Znf_C2H2_jaz"/>
</dbReference>
<evidence type="ECO:0000313" key="6">
    <source>
        <dbReference type="EMBL" id="VEN36464.1"/>
    </source>
</evidence>
<proteinExistence type="predicted"/>
<accession>A0A653BLW1</accession>
<dbReference type="EMBL" id="CAACVG010002435">
    <property type="protein sequence ID" value="VEN36464.1"/>
    <property type="molecule type" value="Genomic_DNA"/>
</dbReference>
<dbReference type="SMART" id="SM00355">
    <property type="entry name" value="ZnF_C2H2"/>
    <property type="match status" value="2"/>
</dbReference>
<organism evidence="6 7">
    <name type="scientific">Callosobruchus maculatus</name>
    <name type="common">Southern cowpea weevil</name>
    <name type="synonym">Pulse bruchid</name>
    <dbReference type="NCBI Taxonomy" id="64391"/>
    <lineage>
        <taxon>Eukaryota</taxon>
        <taxon>Metazoa</taxon>
        <taxon>Ecdysozoa</taxon>
        <taxon>Arthropoda</taxon>
        <taxon>Hexapoda</taxon>
        <taxon>Insecta</taxon>
        <taxon>Pterygota</taxon>
        <taxon>Neoptera</taxon>
        <taxon>Endopterygota</taxon>
        <taxon>Coleoptera</taxon>
        <taxon>Polyphaga</taxon>
        <taxon>Cucujiformia</taxon>
        <taxon>Chrysomeloidea</taxon>
        <taxon>Chrysomelidae</taxon>
        <taxon>Bruchinae</taxon>
        <taxon>Bruchini</taxon>
        <taxon>Callosobruchus</taxon>
    </lineage>
</organism>
<protein>
    <recommendedName>
        <fullName evidence="5">C2H2-type domain-containing protein</fullName>
    </recommendedName>
</protein>
<dbReference type="Proteomes" id="UP000410492">
    <property type="component" value="Unassembled WGS sequence"/>
</dbReference>
<keyword evidence="2 4" id="KW-0863">Zinc-finger</keyword>
<gene>
    <name evidence="6" type="ORF">CALMAC_LOCUS2078</name>
</gene>
<evidence type="ECO:0000313" key="7">
    <source>
        <dbReference type="Proteomes" id="UP000410492"/>
    </source>
</evidence>
<keyword evidence="1" id="KW-0479">Metal-binding</keyword>
<evidence type="ECO:0000256" key="1">
    <source>
        <dbReference type="ARBA" id="ARBA00022723"/>
    </source>
</evidence>
<dbReference type="InterPro" id="IPR013087">
    <property type="entry name" value="Znf_C2H2_type"/>
</dbReference>
<dbReference type="PROSITE" id="PS50157">
    <property type="entry name" value="ZINC_FINGER_C2H2_2"/>
    <property type="match status" value="1"/>
</dbReference>
<dbReference type="AlphaFoldDB" id="A0A653BLW1"/>
<dbReference type="PROSITE" id="PS00028">
    <property type="entry name" value="ZINC_FINGER_C2H2_1"/>
    <property type="match status" value="1"/>
</dbReference>
<evidence type="ECO:0000256" key="3">
    <source>
        <dbReference type="ARBA" id="ARBA00022833"/>
    </source>
</evidence>
<keyword evidence="7" id="KW-1185">Reference proteome</keyword>
<evidence type="ECO:0000256" key="2">
    <source>
        <dbReference type="ARBA" id="ARBA00022771"/>
    </source>
</evidence>
<dbReference type="GO" id="GO:0008270">
    <property type="term" value="F:zinc ion binding"/>
    <property type="evidence" value="ECO:0007669"/>
    <property type="project" value="UniProtKB-KW"/>
</dbReference>
<dbReference type="Gene3D" id="3.30.160.60">
    <property type="entry name" value="Classic Zinc Finger"/>
    <property type="match status" value="1"/>
</dbReference>